<protein>
    <submittedName>
        <fullName evidence="1">Uncharacterized protein</fullName>
    </submittedName>
</protein>
<proteinExistence type="predicted"/>
<reference evidence="1" key="3">
    <citation type="journal article" date="2017" name="Nature">
        <title>Genome sequence of the progenitor of the wheat D genome Aegilops tauschii.</title>
        <authorList>
            <person name="Luo M.C."/>
            <person name="Gu Y.Q."/>
            <person name="Puiu D."/>
            <person name="Wang H."/>
            <person name="Twardziok S.O."/>
            <person name="Deal K.R."/>
            <person name="Huo N."/>
            <person name="Zhu T."/>
            <person name="Wang L."/>
            <person name="Wang Y."/>
            <person name="McGuire P.E."/>
            <person name="Liu S."/>
            <person name="Long H."/>
            <person name="Ramasamy R.K."/>
            <person name="Rodriguez J.C."/>
            <person name="Van S.L."/>
            <person name="Yuan L."/>
            <person name="Wang Z."/>
            <person name="Xia Z."/>
            <person name="Xiao L."/>
            <person name="Anderson O.D."/>
            <person name="Ouyang S."/>
            <person name="Liang Y."/>
            <person name="Zimin A.V."/>
            <person name="Pertea G."/>
            <person name="Qi P."/>
            <person name="Bennetzen J.L."/>
            <person name="Dai X."/>
            <person name="Dawson M.W."/>
            <person name="Muller H.G."/>
            <person name="Kugler K."/>
            <person name="Rivarola-Duarte L."/>
            <person name="Spannagl M."/>
            <person name="Mayer K.F.X."/>
            <person name="Lu F.H."/>
            <person name="Bevan M.W."/>
            <person name="Leroy P."/>
            <person name="Li P."/>
            <person name="You F.M."/>
            <person name="Sun Q."/>
            <person name="Liu Z."/>
            <person name="Lyons E."/>
            <person name="Wicker T."/>
            <person name="Salzberg S.L."/>
            <person name="Devos K.M."/>
            <person name="Dvorak J."/>
        </authorList>
    </citation>
    <scope>NUCLEOTIDE SEQUENCE [LARGE SCALE GENOMIC DNA]</scope>
    <source>
        <strain evidence="1">cv. AL8/78</strain>
    </source>
</reference>
<evidence type="ECO:0000313" key="2">
    <source>
        <dbReference type="Proteomes" id="UP000015105"/>
    </source>
</evidence>
<name>A0A453CUZ9_AEGTS</name>
<organism evidence="1 2">
    <name type="scientific">Aegilops tauschii subsp. strangulata</name>
    <name type="common">Goatgrass</name>
    <dbReference type="NCBI Taxonomy" id="200361"/>
    <lineage>
        <taxon>Eukaryota</taxon>
        <taxon>Viridiplantae</taxon>
        <taxon>Streptophyta</taxon>
        <taxon>Embryophyta</taxon>
        <taxon>Tracheophyta</taxon>
        <taxon>Spermatophyta</taxon>
        <taxon>Magnoliopsida</taxon>
        <taxon>Liliopsida</taxon>
        <taxon>Poales</taxon>
        <taxon>Poaceae</taxon>
        <taxon>BOP clade</taxon>
        <taxon>Pooideae</taxon>
        <taxon>Triticodae</taxon>
        <taxon>Triticeae</taxon>
        <taxon>Triticinae</taxon>
        <taxon>Aegilops</taxon>
    </lineage>
</organism>
<dbReference type="Gramene" id="AET2Gv20973300.7">
    <property type="protein sequence ID" value="AET2Gv20973300.7"/>
    <property type="gene ID" value="AET2Gv20973300"/>
</dbReference>
<reference evidence="2" key="1">
    <citation type="journal article" date="2014" name="Science">
        <title>Ancient hybridizations among the ancestral genomes of bread wheat.</title>
        <authorList>
            <consortium name="International Wheat Genome Sequencing Consortium,"/>
            <person name="Marcussen T."/>
            <person name="Sandve S.R."/>
            <person name="Heier L."/>
            <person name="Spannagl M."/>
            <person name="Pfeifer M."/>
            <person name="Jakobsen K.S."/>
            <person name="Wulff B.B."/>
            <person name="Steuernagel B."/>
            <person name="Mayer K.F."/>
            <person name="Olsen O.A."/>
        </authorList>
    </citation>
    <scope>NUCLEOTIDE SEQUENCE [LARGE SCALE GENOMIC DNA]</scope>
    <source>
        <strain evidence="2">cv. AL8/78</strain>
    </source>
</reference>
<reference evidence="2" key="2">
    <citation type="journal article" date="2017" name="Nat. Plants">
        <title>The Aegilops tauschii genome reveals multiple impacts of transposons.</title>
        <authorList>
            <person name="Zhao G."/>
            <person name="Zou C."/>
            <person name="Li K."/>
            <person name="Wang K."/>
            <person name="Li T."/>
            <person name="Gao L."/>
            <person name="Zhang X."/>
            <person name="Wang H."/>
            <person name="Yang Z."/>
            <person name="Liu X."/>
            <person name="Jiang W."/>
            <person name="Mao L."/>
            <person name="Kong X."/>
            <person name="Jiao Y."/>
            <person name="Jia J."/>
        </authorList>
    </citation>
    <scope>NUCLEOTIDE SEQUENCE [LARGE SCALE GENOMIC DNA]</scope>
    <source>
        <strain evidence="2">cv. AL8/78</strain>
    </source>
</reference>
<reference evidence="1" key="5">
    <citation type="journal article" date="2021" name="G3 (Bethesda)">
        <title>Aegilops tauschii genome assembly Aet v5.0 features greater sequence contiguity and improved annotation.</title>
        <authorList>
            <person name="Wang L."/>
            <person name="Zhu T."/>
            <person name="Rodriguez J.C."/>
            <person name="Deal K.R."/>
            <person name="Dubcovsky J."/>
            <person name="McGuire P.E."/>
            <person name="Lux T."/>
            <person name="Spannagl M."/>
            <person name="Mayer K.F.X."/>
            <person name="Baldrich P."/>
            <person name="Meyers B.C."/>
            <person name="Huo N."/>
            <person name="Gu Y.Q."/>
            <person name="Zhou H."/>
            <person name="Devos K.M."/>
            <person name="Bennetzen J.L."/>
            <person name="Unver T."/>
            <person name="Budak H."/>
            <person name="Gulick P.J."/>
            <person name="Galiba G."/>
            <person name="Kalapos B."/>
            <person name="Nelson D.R."/>
            <person name="Li P."/>
            <person name="You F.M."/>
            <person name="Luo M.C."/>
            <person name="Dvorak J."/>
        </authorList>
    </citation>
    <scope>NUCLEOTIDE SEQUENCE [LARGE SCALE GENOMIC DNA]</scope>
    <source>
        <strain evidence="1">cv. AL8/78</strain>
    </source>
</reference>
<dbReference type="EnsemblPlants" id="AET2Gv20973300.7">
    <property type="protein sequence ID" value="AET2Gv20973300.7"/>
    <property type="gene ID" value="AET2Gv20973300"/>
</dbReference>
<dbReference type="Proteomes" id="UP000015105">
    <property type="component" value="Chromosome 2D"/>
</dbReference>
<sequence>VMATSTSGAGDGKACCGQWRGCCMLRDDHKSWSIPSLFFLHPPFIGVGYHGSRGFVPILSTAAV</sequence>
<accession>A0A453CUZ9</accession>
<evidence type="ECO:0000313" key="1">
    <source>
        <dbReference type="EnsemblPlants" id="AET2Gv20973300.7"/>
    </source>
</evidence>
<dbReference type="AlphaFoldDB" id="A0A453CUZ9"/>
<reference evidence="1" key="4">
    <citation type="submission" date="2019-03" db="UniProtKB">
        <authorList>
            <consortium name="EnsemblPlants"/>
        </authorList>
    </citation>
    <scope>IDENTIFICATION</scope>
</reference>
<keyword evidence="2" id="KW-1185">Reference proteome</keyword>